<keyword evidence="1" id="KW-0812">Transmembrane</keyword>
<reference evidence="2 3" key="1">
    <citation type="journal article" date="2006" name="Nature">
        <title>Global trends of whole-genome duplications revealed by the ciliate Paramecium tetraurelia.</title>
        <authorList>
            <consortium name="Genoscope"/>
            <person name="Aury J.-M."/>
            <person name="Jaillon O."/>
            <person name="Duret L."/>
            <person name="Noel B."/>
            <person name="Jubin C."/>
            <person name="Porcel B.M."/>
            <person name="Segurens B."/>
            <person name="Daubin V."/>
            <person name="Anthouard V."/>
            <person name="Aiach N."/>
            <person name="Arnaiz O."/>
            <person name="Billaut A."/>
            <person name="Beisson J."/>
            <person name="Blanc I."/>
            <person name="Bouhouche K."/>
            <person name="Camara F."/>
            <person name="Duharcourt S."/>
            <person name="Guigo R."/>
            <person name="Gogendeau D."/>
            <person name="Katinka M."/>
            <person name="Keller A.-M."/>
            <person name="Kissmehl R."/>
            <person name="Klotz C."/>
            <person name="Koll F."/>
            <person name="Le Moue A."/>
            <person name="Lepere C."/>
            <person name="Malinsky S."/>
            <person name="Nowacki M."/>
            <person name="Nowak J.K."/>
            <person name="Plattner H."/>
            <person name="Poulain J."/>
            <person name="Ruiz F."/>
            <person name="Serrano V."/>
            <person name="Zagulski M."/>
            <person name="Dessen P."/>
            <person name="Betermier M."/>
            <person name="Weissenbach J."/>
            <person name="Scarpelli C."/>
            <person name="Schachter V."/>
            <person name="Sperling L."/>
            <person name="Meyer E."/>
            <person name="Cohen J."/>
            <person name="Wincker P."/>
        </authorList>
    </citation>
    <scope>NUCLEOTIDE SEQUENCE [LARGE SCALE GENOMIC DNA]</scope>
    <source>
        <strain evidence="2 3">Stock d4-2</strain>
    </source>
</reference>
<name>A0DTT6_PARTE</name>
<dbReference type="InParanoid" id="A0DTT6"/>
<keyword evidence="1" id="KW-1133">Transmembrane helix</keyword>
<keyword evidence="1" id="KW-0472">Membrane</keyword>
<dbReference type="KEGG" id="ptm:GSPATT00020135001"/>
<dbReference type="EMBL" id="CT868574">
    <property type="protein sequence ID" value="CAK86453.1"/>
    <property type="molecule type" value="Genomic_DNA"/>
</dbReference>
<organism evidence="2 3">
    <name type="scientific">Paramecium tetraurelia</name>
    <dbReference type="NCBI Taxonomy" id="5888"/>
    <lineage>
        <taxon>Eukaryota</taxon>
        <taxon>Sar</taxon>
        <taxon>Alveolata</taxon>
        <taxon>Ciliophora</taxon>
        <taxon>Intramacronucleata</taxon>
        <taxon>Oligohymenophorea</taxon>
        <taxon>Peniculida</taxon>
        <taxon>Parameciidae</taxon>
        <taxon>Paramecium</taxon>
    </lineage>
</organism>
<dbReference type="OrthoDB" id="316859at2759"/>
<dbReference type="GeneID" id="5039635"/>
<gene>
    <name evidence="2" type="ORF">GSPATT00020135001</name>
</gene>
<protein>
    <submittedName>
        <fullName evidence="2">Uncharacterized protein</fullName>
    </submittedName>
</protein>
<evidence type="ECO:0000313" key="2">
    <source>
        <dbReference type="EMBL" id="CAK86453.1"/>
    </source>
</evidence>
<accession>A0DTT6</accession>
<proteinExistence type="predicted"/>
<evidence type="ECO:0000256" key="1">
    <source>
        <dbReference type="SAM" id="Phobius"/>
    </source>
</evidence>
<dbReference type="RefSeq" id="XP_001453850.1">
    <property type="nucleotide sequence ID" value="XM_001453813.2"/>
</dbReference>
<sequence>MKKLTIIINNAKLETAQDLDDTLNLQQNYRTFTTAEALNFEFAVLFLTVIGALFIFKGIAIPIQIVIGGYID</sequence>
<evidence type="ECO:0000313" key="3">
    <source>
        <dbReference type="Proteomes" id="UP000000600"/>
    </source>
</evidence>
<dbReference type="AlphaFoldDB" id="A0DTT6"/>
<feature type="transmembrane region" description="Helical" evidence="1">
    <location>
        <begin position="42"/>
        <end position="71"/>
    </location>
</feature>
<dbReference type="HOGENOM" id="CLU_2727684_0_0_1"/>
<keyword evidence="3" id="KW-1185">Reference proteome</keyword>
<dbReference type="OMA" id="QQNYRTF"/>
<dbReference type="Proteomes" id="UP000000600">
    <property type="component" value="Unassembled WGS sequence"/>
</dbReference>